<dbReference type="EMBL" id="JBANQN010000006">
    <property type="protein sequence ID" value="KAK6788154.1"/>
    <property type="molecule type" value="Genomic_DNA"/>
</dbReference>
<sequence length="767" mass="86864">MGQWGTPRRALRAEKPPISLAQLFYTQTVMDPRFIPLSDPVNTFEFEDQINLSSCEGSLNPPHSYNDDYVAFGGPYTAPSVDIGNFPLSSNVSSEVDSPDDHDSDSLFKYLNQILMEENIEDKPSMCHDPLALKAAEKSLYEALGKSYPPSPYHTPYHVDHQLESQSPDSIFQTSSDHSTSSSNAHSNSMDPHWIVDPGESRLPLPVESHPSEYPIQPLMQSNSERSHGSLNNINNLNVHMDSFLNPNALSNMFTDSESILQFKRGVEEANKFLPNVSQFIVDLDKYTFPPKVEEVTKEAVVKVEKDERNHSPNGTKGRKHQYPEDSDFEDERSNKHSAIYVEEEAELSEMFDRVLLCTDKGEAICGDVKSEMLVDNSLDQNGQVHGSNGGKTRAKKQGTKNEAVDLRTLLVSCAQSVAADDRRTAYEQLKQIRQHCSSIGDAYQRLASVFADGLEARLAGTGTQLYAALAPKKITAAEKLKAYQVYLSACPFKKISIFFANKMIFHRASNARTLHLIDFGILYGFQWPILIQLLSEIPDGPPKLRITGIDLPQPGFRPAESLEQTGSRLAKYCERFKVPFEYNAIATQNWENIKLEDLKLVSGETVAVNCLFRFKNLLDETVMLDSPRDAVLGLIRKMNPDIFVQAVINGSYSAPFFVTRFREALFHFSTLFDMFDATLPRDDQQRLHFEQEFYRREAMNVIACEGSERVERPETYKQWQVRNMRAGFKILPLNQQLVQKLRCKVKAGYHRDFVFDEDGFEGLLKW</sequence>
<evidence type="ECO:0008006" key="7">
    <source>
        <dbReference type="Google" id="ProtNLM"/>
    </source>
</evidence>
<reference evidence="5 6" key="1">
    <citation type="submission" date="2024-02" db="EMBL/GenBank/DDBJ databases">
        <title>de novo genome assembly of Solanum bulbocastanum strain 11H21.</title>
        <authorList>
            <person name="Hosaka A.J."/>
        </authorList>
    </citation>
    <scope>NUCLEOTIDE SEQUENCE [LARGE SCALE GENOMIC DNA]</scope>
    <source>
        <tissue evidence="5">Young leaves</tissue>
    </source>
</reference>
<dbReference type="PROSITE" id="PS50985">
    <property type="entry name" value="GRAS"/>
    <property type="match status" value="1"/>
</dbReference>
<dbReference type="Pfam" id="PF03514">
    <property type="entry name" value="GRAS"/>
    <property type="match status" value="1"/>
</dbReference>
<feature type="region of interest" description="Disordered" evidence="4">
    <location>
        <begin position="380"/>
        <end position="399"/>
    </location>
</feature>
<dbReference type="PANTHER" id="PTHR31636">
    <property type="entry name" value="OSJNBA0084A10.13 PROTEIN-RELATED"/>
    <property type="match status" value="1"/>
</dbReference>
<evidence type="ECO:0000313" key="5">
    <source>
        <dbReference type="EMBL" id="KAK6788154.1"/>
    </source>
</evidence>
<evidence type="ECO:0000256" key="3">
    <source>
        <dbReference type="PROSITE-ProRule" id="PRU01191"/>
    </source>
</evidence>
<accession>A0AAN8YCP1</accession>
<evidence type="ECO:0000256" key="4">
    <source>
        <dbReference type="SAM" id="MobiDB-lite"/>
    </source>
</evidence>
<evidence type="ECO:0000256" key="1">
    <source>
        <dbReference type="ARBA" id="ARBA00023015"/>
    </source>
</evidence>
<organism evidence="5 6">
    <name type="scientific">Solanum bulbocastanum</name>
    <name type="common">Wild potato</name>
    <dbReference type="NCBI Taxonomy" id="147425"/>
    <lineage>
        <taxon>Eukaryota</taxon>
        <taxon>Viridiplantae</taxon>
        <taxon>Streptophyta</taxon>
        <taxon>Embryophyta</taxon>
        <taxon>Tracheophyta</taxon>
        <taxon>Spermatophyta</taxon>
        <taxon>Magnoliopsida</taxon>
        <taxon>eudicotyledons</taxon>
        <taxon>Gunneridae</taxon>
        <taxon>Pentapetalae</taxon>
        <taxon>asterids</taxon>
        <taxon>lamiids</taxon>
        <taxon>Solanales</taxon>
        <taxon>Solanaceae</taxon>
        <taxon>Solanoideae</taxon>
        <taxon>Solaneae</taxon>
        <taxon>Solanum</taxon>
    </lineage>
</organism>
<feature type="compositionally biased region" description="Low complexity" evidence="4">
    <location>
        <begin position="174"/>
        <end position="189"/>
    </location>
</feature>
<feature type="region of interest" description="Disordered" evidence="4">
    <location>
        <begin position="168"/>
        <end position="199"/>
    </location>
</feature>
<keyword evidence="6" id="KW-1185">Reference proteome</keyword>
<feature type="region of interest" description="VHIID" evidence="3">
    <location>
        <begin position="484"/>
        <end position="549"/>
    </location>
</feature>
<comment type="caution">
    <text evidence="5">The sequence shown here is derived from an EMBL/GenBank/DDBJ whole genome shotgun (WGS) entry which is preliminary data.</text>
</comment>
<feature type="region of interest" description="SAW" evidence="3">
    <location>
        <begin position="704"/>
        <end position="767"/>
    </location>
</feature>
<keyword evidence="2" id="KW-0804">Transcription</keyword>
<feature type="region of interest" description="Leucine repeat II (LRII)" evidence="3">
    <location>
        <begin position="565"/>
        <end position="597"/>
    </location>
</feature>
<dbReference type="InterPro" id="IPR005202">
    <property type="entry name" value="TF_GRAS"/>
</dbReference>
<evidence type="ECO:0000256" key="2">
    <source>
        <dbReference type="ARBA" id="ARBA00023163"/>
    </source>
</evidence>
<proteinExistence type="inferred from homology"/>
<name>A0AAN8YCP1_SOLBU</name>
<comment type="similarity">
    <text evidence="3">Belongs to the GRAS family.</text>
</comment>
<comment type="caution">
    <text evidence="3">Lacks conserved residue(s) required for the propagation of feature annotation.</text>
</comment>
<gene>
    <name evidence="5" type="ORF">RDI58_016679</name>
</gene>
<feature type="region of interest" description="Leucine repeat I (LRI)" evidence="3">
    <location>
        <begin position="405"/>
        <end position="465"/>
    </location>
</feature>
<dbReference type="Proteomes" id="UP001371456">
    <property type="component" value="Unassembled WGS sequence"/>
</dbReference>
<protein>
    <recommendedName>
        <fullName evidence="7">Scarecrow-like protein 14</fullName>
    </recommendedName>
</protein>
<keyword evidence="1" id="KW-0805">Transcription regulation</keyword>
<feature type="region of interest" description="Disordered" evidence="4">
    <location>
        <begin position="304"/>
        <end position="334"/>
    </location>
</feature>
<evidence type="ECO:0000313" key="6">
    <source>
        <dbReference type="Proteomes" id="UP001371456"/>
    </source>
</evidence>
<dbReference type="AlphaFoldDB" id="A0AAN8YCP1"/>